<dbReference type="InterPro" id="IPR004446">
    <property type="entry name" value="Heptose_bisP_phosphatase"/>
</dbReference>
<dbReference type="GO" id="GO:0005737">
    <property type="term" value="C:cytoplasm"/>
    <property type="evidence" value="ECO:0007669"/>
    <property type="project" value="UniProtKB-SubCell"/>
</dbReference>
<dbReference type="InterPro" id="IPR023214">
    <property type="entry name" value="HAD_sf"/>
</dbReference>
<feature type="active site" description="Nucleophile" evidence="8">
    <location>
        <position position="11"/>
    </location>
</feature>
<feature type="binding site" evidence="10">
    <location>
        <position position="90"/>
    </location>
    <ligand>
        <name>Zn(2+)</name>
        <dbReference type="ChEBI" id="CHEBI:29105"/>
    </ligand>
</feature>
<sequence>MLRPALFLDRDGVVNEETNFCHRPEDFHPRKGIFDLVRLARNAGRSVIVVTNQSGIARGLFDEKIYAALTTHMLRLFEQKGAALTDVLHCPYHPEAPLAQYRVDHSWRKPRPGMILEARDRHGLDLAASALIGDRPSDIGAAQAAGLEAACLVGTTLSPEAPRPRRFAVAPDIVAASRWYADLLAKGQGG</sequence>
<organism evidence="11 12">
    <name type="scientific">Pontivivens ytuae</name>
    <dbReference type="NCBI Taxonomy" id="2789856"/>
    <lineage>
        <taxon>Bacteria</taxon>
        <taxon>Pseudomonadati</taxon>
        <taxon>Pseudomonadota</taxon>
        <taxon>Alphaproteobacteria</taxon>
        <taxon>Rhodobacterales</taxon>
        <taxon>Paracoccaceae</taxon>
        <taxon>Pontivivens</taxon>
    </lineage>
</organism>
<proteinExistence type="inferred from homology"/>
<dbReference type="AlphaFoldDB" id="A0A7S9LQ07"/>
<keyword evidence="5 7" id="KW-0119">Carbohydrate metabolism</keyword>
<evidence type="ECO:0000313" key="11">
    <source>
        <dbReference type="EMBL" id="QPH52620.1"/>
    </source>
</evidence>
<keyword evidence="12" id="KW-1185">Reference proteome</keyword>
<evidence type="ECO:0000313" key="12">
    <source>
        <dbReference type="Proteomes" id="UP000594800"/>
    </source>
</evidence>
<evidence type="ECO:0000256" key="8">
    <source>
        <dbReference type="PIRSR" id="PIRSR004682-1"/>
    </source>
</evidence>
<keyword evidence="3 10" id="KW-0479">Metal-binding</keyword>
<comment type="cofactor">
    <cofactor evidence="10">
        <name>Mg(2+)</name>
        <dbReference type="ChEBI" id="CHEBI:18420"/>
    </cofactor>
</comment>
<feature type="site" description="Stabilizes the phosphoryl group" evidence="9">
    <location>
        <position position="109"/>
    </location>
</feature>
<keyword evidence="10" id="KW-0460">Magnesium</keyword>
<keyword evidence="4 7" id="KW-0378">Hydrolase</keyword>
<comment type="similarity">
    <text evidence="7">Belongs to the gmhB family.</text>
</comment>
<dbReference type="NCBIfam" id="TIGR01656">
    <property type="entry name" value="Histidinol-ppas"/>
    <property type="match status" value="1"/>
</dbReference>
<dbReference type="RefSeq" id="WP_196101831.1">
    <property type="nucleotide sequence ID" value="NZ_CP064942.1"/>
</dbReference>
<dbReference type="EMBL" id="CP064942">
    <property type="protein sequence ID" value="QPH52620.1"/>
    <property type="molecule type" value="Genomic_DNA"/>
</dbReference>
<dbReference type="InterPro" id="IPR006543">
    <property type="entry name" value="Histidinol-phos"/>
</dbReference>
<accession>A0A7S9LQ07</accession>
<feature type="binding site" evidence="10">
    <location>
        <position position="134"/>
    </location>
    <ligand>
        <name>Mg(2+)</name>
        <dbReference type="ChEBI" id="CHEBI:18420"/>
    </ligand>
</feature>
<dbReference type="KEGG" id="poz:I0K15_12435"/>
<keyword evidence="2 7" id="KW-0963">Cytoplasm</keyword>
<comment type="cofactor">
    <cofactor evidence="10">
        <name>Zn(2+)</name>
        <dbReference type="ChEBI" id="CHEBI:29105"/>
    </cofactor>
</comment>
<evidence type="ECO:0000256" key="5">
    <source>
        <dbReference type="ARBA" id="ARBA00023277"/>
    </source>
</evidence>
<dbReference type="PIRSF" id="PIRSF004682">
    <property type="entry name" value="GmhB"/>
    <property type="match status" value="1"/>
</dbReference>
<dbReference type="Proteomes" id="UP000594800">
    <property type="component" value="Chromosome"/>
</dbReference>
<feature type="site" description="Contributes to substrate recognition" evidence="9">
    <location>
        <position position="108"/>
    </location>
</feature>
<protein>
    <recommendedName>
        <fullName evidence="6 7">D,D-heptose 1,7-bisphosphate phosphatase</fullName>
        <ecNumber evidence="7">3.1.3.-</ecNumber>
    </recommendedName>
</protein>
<comment type="subcellular location">
    <subcellularLocation>
        <location evidence="1 7">Cytoplasm</location>
    </subcellularLocation>
</comment>
<dbReference type="PANTHER" id="PTHR42891">
    <property type="entry name" value="D-GLYCERO-BETA-D-MANNO-HEPTOSE-1,7-BISPHOSPHATE 7-PHOSPHATASE"/>
    <property type="match status" value="1"/>
</dbReference>
<keyword evidence="10" id="KW-0862">Zinc</keyword>
<evidence type="ECO:0000256" key="10">
    <source>
        <dbReference type="PIRSR" id="PIRSR004682-4"/>
    </source>
</evidence>
<dbReference type="GO" id="GO:0016791">
    <property type="term" value="F:phosphatase activity"/>
    <property type="evidence" value="ECO:0007669"/>
    <property type="project" value="InterPro"/>
</dbReference>
<evidence type="ECO:0000256" key="2">
    <source>
        <dbReference type="ARBA" id="ARBA00022490"/>
    </source>
</evidence>
<feature type="binding site" evidence="10">
    <location>
        <position position="11"/>
    </location>
    <ligand>
        <name>Mg(2+)</name>
        <dbReference type="ChEBI" id="CHEBI:18420"/>
    </ligand>
</feature>
<feature type="site" description="Stabilizes the phosphoryl group" evidence="9">
    <location>
        <position position="51"/>
    </location>
</feature>
<evidence type="ECO:0000256" key="1">
    <source>
        <dbReference type="ARBA" id="ARBA00004496"/>
    </source>
</evidence>
<name>A0A7S9LQ07_9RHOB</name>
<dbReference type="EC" id="3.1.3.-" evidence="7"/>
<dbReference type="SUPFAM" id="SSF56784">
    <property type="entry name" value="HAD-like"/>
    <property type="match status" value="1"/>
</dbReference>
<feature type="active site" description="Nucleophile" evidence="8">
    <location>
        <position position="9"/>
    </location>
</feature>
<gene>
    <name evidence="11" type="ORF">I0K15_12435</name>
</gene>
<dbReference type="NCBIfam" id="TIGR01662">
    <property type="entry name" value="HAD-SF-IIIA"/>
    <property type="match status" value="1"/>
</dbReference>
<dbReference type="GO" id="GO:0005975">
    <property type="term" value="P:carbohydrate metabolic process"/>
    <property type="evidence" value="ECO:0007669"/>
    <property type="project" value="InterPro"/>
</dbReference>
<feature type="binding site" evidence="10">
    <location>
        <position position="9"/>
    </location>
    <ligand>
        <name>Mg(2+)</name>
        <dbReference type="ChEBI" id="CHEBI:18420"/>
    </ligand>
</feature>
<evidence type="ECO:0000256" key="9">
    <source>
        <dbReference type="PIRSR" id="PIRSR004682-3"/>
    </source>
</evidence>
<evidence type="ECO:0000256" key="7">
    <source>
        <dbReference type="PIRNR" id="PIRNR004682"/>
    </source>
</evidence>
<dbReference type="InterPro" id="IPR036412">
    <property type="entry name" value="HAD-like_sf"/>
</dbReference>
<evidence type="ECO:0000256" key="4">
    <source>
        <dbReference type="ARBA" id="ARBA00022801"/>
    </source>
</evidence>
<evidence type="ECO:0000256" key="6">
    <source>
        <dbReference type="ARBA" id="ARBA00031828"/>
    </source>
</evidence>
<evidence type="ECO:0000256" key="3">
    <source>
        <dbReference type="ARBA" id="ARBA00022723"/>
    </source>
</evidence>
<dbReference type="PANTHER" id="PTHR42891:SF1">
    <property type="entry name" value="D-GLYCERO-BETA-D-MANNO-HEPTOSE-1,7-BISPHOSPHATE 7-PHOSPHATASE"/>
    <property type="match status" value="1"/>
</dbReference>
<dbReference type="Gene3D" id="3.40.50.1000">
    <property type="entry name" value="HAD superfamily/HAD-like"/>
    <property type="match status" value="1"/>
</dbReference>
<dbReference type="CDD" id="cd07503">
    <property type="entry name" value="HAD_HisB-N"/>
    <property type="match status" value="1"/>
</dbReference>
<dbReference type="Pfam" id="PF13242">
    <property type="entry name" value="Hydrolase_like"/>
    <property type="match status" value="1"/>
</dbReference>
<reference evidence="11 12" key="1">
    <citation type="submission" date="2020-11" db="EMBL/GenBank/DDBJ databases">
        <title>Description of Pontivivens ytuae sp. nov. isolated from deep sea sediment of Mariana Trench.</title>
        <authorList>
            <person name="Wang Z."/>
            <person name="Sun Q.-L."/>
            <person name="Xu X.-D."/>
            <person name="Tang Y.-Z."/>
            <person name="Zhang J."/>
        </authorList>
    </citation>
    <scope>NUCLEOTIDE SEQUENCE [LARGE SCALE GENOMIC DNA]</scope>
    <source>
        <strain evidence="11 12">MT2928</strain>
    </source>
</reference>
<dbReference type="InterPro" id="IPR006549">
    <property type="entry name" value="HAD-SF_hydro_IIIA"/>
</dbReference>
<dbReference type="GO" id="GO:0046872">
    <property type="term" value="F:metal ion binding"/>
    <property type="evidence" value="ECO:0007669"/>
    <property type="project" value="UniProtKB-KW"/>
</dbReference>